<dbReference type="RefSeq" id="XP_030381787.1">
    <property type="nucleotide sequence ID" value="XM_030525927.1"/>
</dbReference>
<gene>
    <name evidence="2" type="primary">LOC115629459</name>
</gene>
<dbReference type="GeneID" id="115629459"/>
<dbReference type="AlphaFoldDB" id="A0A6J2U3T5"/>
<keyword evidence="1" id="KW-1185">Reference proteome</keyword>
<organism evidence="1 2">
    <name type="scientific">Drosophila lebanonensis</name>
    <name type="common">Fruit fly</name>
    <name type="synonym">Scaptodrosophila lebanonensis</name>
    <dbReference type="NCBI Taxonomy" id="7225"/>
    <lineage>
        <taxon>Eukaryota</taxon>
        <taxon>Metazoa</taxon>
        <taxon>Ecdysozoa</taxon>
        <taxon>Arthropoda</taxon>
        <taxon>Hexapoda</taxon>
        <taxon>Insecta</taxon>
        <taxon>Pterygota</taxon>
        <taxon>Neoptera</taxon>
        <taxon>Endopterygota</taxon>
        <taxon>Diptera</taxon>
        <taxon>Brachycera</taxon>
        <taxon>Muscomorpha</taxon>
        <taxon>Ephydroidea</taxon>
        <taxon>Drosophilidae</taxon>
        <taxon>Scaptodrosophila</taxon>
    </lineage>
</organism>
<name>A0A6J2U3T5_DROLE</name>
<evidence type="ECO:0000313" key="1">
    <source>
        <dbReference type="Proteomes" id="UP000504634"/>
    </source>
</evidence>
<reference evidence="2" key="1">
    <citation type="submission" date="2025-08" db="UniProtKB">
        <authorList>
            <consortium name="RefSeq"/>
        </authorList>
    </citation>
    <scope>IDENTIFICATION</scope>
    <source>
        <strain evidence="2">11010-0011.00</strain>
        <tissue evidence="2">Whole body</tissue>
    </source>
</reference>
<protein>
    <submittedName>
        <fullName evidence="2">Uncharacterized protein LOC115629459</fullName>
    </submittedName>
</protein>
<dbReference type="Proteomes" id="UP000504634">
    <property type="component" value="Unplaced"/>
</dbReference>
<proteinExistence type="predicted"/>
<evidence type="ECO:0000313" key="2">
    <source>
        <dbReference type="RefSeq" id="XP_030381787.1"/>
    </source>
</evidence>
<sequence>MSDRKPRWIHERWLGWPCPSGTGRNQAQLLQFCYLAFEFCHSMDILMPYPDVDRRPAIAMDEPQLILPRHVDIEHQFQLRLHIGRREGPPDTLSVVPRGNRPTAGSSFALCGPTSVPRPAGYWPVQKCSWVPAAIGMYSPLCHLPIGSAHW</sequence>
<accession>A0A6J2U3T5</accession>